<sequence length="125" mass="14016">SGMSSWSSWLSKLKRLWTVNPASKPYIPSKTRAAPSSFQSPVLPKTSEKLQYKIEYFPREPAPAVEIVMKPTGEIIQGESLLKAASETDPDGGYQGGDHLPRPEWMTNRECAKILKWCEENNIPP</sequence>
<dbReference type="EMBL" id="KQ101805">
    <property type="protein sequence ID" value="KMS93520.1"/>
    <property type="molecule type" value="Genomic_DNA"/>
</dbReference>
<evidence type="ECO:0000313" key="1">
    <source>
        <dbReference type="EMBL" id="KMS93520.1"/>
    </source>
</evidence>
<gene>
    <name evidence="1" type="ORF">BVRB_030650</name>
</gene>
<reference evidence="1 2" key="1">
    <citation type="journal article" date="2014" name="Nature">
        <title>The genome of the recently domesticated crop plant sugar beet (Beta vulgaris).</title>
        <authorList>
            <person name="Dohm J.C."/>
            <person name="Minoche A.E."/>
            <person name="Holtgrawe D."/>
            <person name="Capella-Gutierrez S."/>
            <person name="Zakrzewski F."/>
            <person name="Tafer H."/>
            <person name="Rupp O."/>
            <person name="Sorensen T.R."/>
            <person name="Stracke R."/>
            <person name="Reinhardt R."/>
            <person name="Goesmann A."/>
            <person name="Kraft T."/>
            <person name="Schulz B."/>
            <person name="Stadler P.F."/>
            <person name="Schmidt T."/>
            <person name="Gabaldon T."/>
            <person name="Lehrach H."/>
            <person name="Weisshaar B."/>
            <person name="Himmelbauer H."/>
        </authorList>
    </citation>
    <scope>NUCLEOTIDE SEQUENCE [LARGE SCALE GENOMIC DNA]</scope>
    <source>
        <tissue evidence="1">Taproot</tissue>
    </source>
</reference>
<organism evidence="1 2">
    <name type="scientific">Beta vulgaris subsp. vulgaris</name>
    <name type="common">Beet</name>
    <dbReference type="NCBI Taxonomy" id="3555"/>
    <lineage>
        <taxon>Eukaryota</taxon>
        <taxon>Viridiplantae</taxon>
        <taxon>Streptophyta</taxon>
        <taxon>Embryophyta</taxon>
        <taxon>Tracheophyta</taxon>
        <taxon>Spermatophyta</taxon>
        <taxon>Magnoliopsida</taxon>
        <taxon>eudicotyledons</taxon>
        <taxon>Gunneridae</taxon>
        <taxon>Pentapetalae</taxon>
        <taxon>Caryophyllales</taxon>
        <taxon>Chenopodiaceae</taxon>
        <taxon>Betoideae</taxon>
        <taxon>Beta</taxon>
    </lineage>
</organism>
<feature type="non-terminal residue" evidence="1">
    <location>
        <position position="1"/>
    </location>
</feature>
<accession>A0A0J8DS00</accession>
<feature type="non-terminal residue" evidence="1">
    <location>
        <position position="125"/>
    </location>
</feature>
<dbReference type="Proteomes" id="UP000035740">
    <property type="component" value="Unassembled WGS sequence"/>
</dbReference>
<protein>
    <submittedName>
        <fullName evidence="1">Uncharacterized protein</fullName>
    </submittedName>
</protein>
<dbReference type="Gramene" id="KMS93520">
    <property type="protein sequence ID" value="KMS93520"/>
    <property type="gene ID" value="BVRB_030650"/>
</dbReference>
<dbReference type="AlphaFoldDB" id="A0A0J8DS00"/>
<keyword evidence="2" id="KW-1185">Reference proteome</keyword>
<proteinExistence type="predicted"/>
<name>A0A0J8DS00_BETVV</name>
<evidence type="ECO:0000313" key="2">
    <source>
        <dbReference type="Proteomes" id="UP000035740"/>
    </source>
</evidence>